<dbReference type="STRING" id="515618.RIEPE_0220"/>
<evidence type="ECO:0000256" key="6">
    <source>
        <dbReference type="ARBA" id="ARBA00013061"/>
    </source>
</evidence>
<evidence type="ECO:0000256" key="1">
    <source>
        <dbReference type="ARBA" id="ARBA00000642"/>
    </source>
</evidence>
<dbReference type="EMBL" id="CP001085">
    <property type="protein sequence ID" value="ADD79663.1"/>
    <property type="molecule type" value="Genomic_DNA"/>
</dbReference>
<dbReference type="PROSITE" id="PS00111">
    <property type="entry name" value="PGLYCERATE_KINASE"/>
    <property type="match status" value="1"/>
</dbReference>
<dbReference type="OrthoDB" id="9808460at2"/>
<evidence type="ECO:0000313" key="18">
    <source>
        <dbReference type="EMBL" id="ADD79663.1"/>
    </source>
</evidence>
<comment type="subcellular location">
    <subcellularLocation>
        <location evidence="2 14">Cytoplasm</location>
    </subcellularLocation>
</comment>
<comment type="pathway">
    <text evidence="3 14">Carbohydrate degradation; glycolysis; pyruvate from D-glyceraldehyde 3-phosphate: step 2/5.</text>
</comment>
<evidence type="ECO:0000256" key="5">
    <source>
        <dbReference type="ARBA" id="ARBA00011245"/>
    </source>
</evidence>
<feature type="binding site" evidence="14">
    <location>
        <position position="113"/>
    </location>
    <ligand>
        <name>substrate</name>
    </ligand>
</feature>
<feature type="binding site" evidence="14 16">
    <location>
        <position position="197"/>
    </location>
    <ligand>
        <name>ATP</name>
        <dbReference type="ChEBI" id="CHEBI:30616"/>
    </ligand>
</feature>
<protein>
    <recommendedName>
        <fullName evidence="7 14">Phosphoglycerate kinase</fullName>
        <ecNumber evidence="6 14">2.7.2.3</ecNumber>
    </recommendedName>
</protein>
<comment type="caution">
    <text evidence="14">Lacks conserved residue(s) required for the propagation of feature annotation.</text>
</comment>
<dbReference type="GO" id="GO:0004618">
    <property type="term" value="F:phosphoglycerate kinase activity"/>
    <property type="evidence" value="ECO:0007669"/>
    <property type="project" value="UniProtKB-UniRule"/>
</dbReference>
<feature type="binding site" evidence="15">
    <location>
        <position position="113"/>
    </location>
    <ligand>
        <name>(2R)-3-phosphoglycerate</name>
        <dbReference type="ChEBI" id="CHEBI:58272"/>
    </ligand>
</feature>
<feature type="binding site" evidence="15">
    <location>
        <position position="34"/>
    </location>
    <ligand>
        <name>(2R)-3-phosphoglycerate</name>
        <dbReference type="ChEBI" id="CHEBI:58272"/>
    </ligand>
</feature>
<feature type="binding site" evidence="14 15">
    <location>
        <begin position="19"/>
        <end position="21"/>
    </location>
    <ligand>
        <name>substrate</name>
    </ligand>
</feature>
<evidence type="ECO:0000256" key="9">
    <source>
        <dbReference type="ARBA" id="ARBA00022679"/>
    </source>
</evidence>
<dbReference type="GO" id="GO:0006094">
    <property type="term" value="P:gluconeogenesis"/>
    <property type="evidence" value="ECO:0007669"/>
    <property type="project" value="TreeGrafter"/>
</dbReference>
<keyword evidence="10 14" id="KW-0547">Nucleotide-binding</keyword>
<feature type="binding site" evidence="14 16">
    <location>
        <position position="314"/>
    </location>
    <ligand>
        <name>ATP</name>
        <dbReference type="ChEBI" id="CHEBI:30616"/>
    </ligand>
</feature>
<dbReference type="PRINTS" id="PR00477">
    <property type="entry name" value="PHGLYCKINASE"/>
</dbReference>
<dbReference type="InterPro" id="IPR015911">
    <property type="entry name" value="Phosphoglycerate_kinase_CS"/>
</dbReference>
<dbReference type="FunFam" id="3.40.50.1260:FF:000002">
    <property type="entry name" value="Phosphoglycerate kinase"/>
    <property type="match status" value="1"/>
</dbReference>
<evidence type="ECO:0000256" key="8">
    <source>
        <dbReference type="ARBA" id="ARBA00022490"/>
    </source>
</evidence>
<evidence type="ECO:0000256" key="10">
    <source>
        <dbReference type="ARBA" id="ARBA00022741"/>
    </source>
</evidence>
<keyword evidence="9 14" id="KW-0808">Transferase</keyword>
<comment type="catalytic activity">
    <reaction evidence="1 14 17">
        <text>(2R)-3-phosphoglycerate + ATP = (2R)-3-phospho-glyceroyl phosphate + ADP</text>
        <dbReference type="Rhea" id="RHEA:14801"/>
        <dbReference type="ChEBI" id="CHEBI:30616"/>
        <dbReference type="ChEBI" id="CHEBI:57604"/>
        <dbReference type="ChEBI" id="CHEBI:58272"/>
        <dbReference type="ChEBI" id="CHEBI:456216"/>
        <dbReference type="EC" id="2.7.2.3"/>
    </reaction>
</comment>
<reference evidence="18" key="1">
    <citation type="submission" date="2008-05" db="EMBL/GenBank/DDBJ databases">
        <title>Genome sequence of Riesia pediculicola USDA.</title>
        <authorList>
            <person name="Kirkness E.F."/>
        </authorList>
    </citation>
    <scope>NUCLEOTIDE SEQUENCE [LARGE SCALE GENOMIC DNA]</scope>
    <source>
        <strain evidence="18">USDA</strain>
    </source>
</reference>
<keyword evidence="19" id="KW-1185">Reference proteome</keyword>
<dbReference type="InterPro" id="IPR015824">
    <property type="entry name" value="Phosphoglycerate_kinase_N"/>
</dbReference>
<dbReference type="KEGG" id="rip:RIEPE_0220"/>
<dbReference type="Pfam" id="PF00162">
    <property type="entry name" value="PGK"/>
    <property type="match status" value="1"/>
</dbReference>
<evidence type="ECO:0000256" key="14">
    <source>
        <dbReference type="HAMAP-Rule" id="MF_00145"/>
    </source>
</evidence>
<evidence type="ECO:0000313" key="19">
    <source>
        <dbReference type="Proteomes" id="UP000001700"/>
    </source>
</evidence>
<dbReference type="HOGENOM" id="CLU_025427_0_2_6"/>
<evidence type="ECO:0000256" key="13">
    <source>
        <dbReference type="ARBA" id="ARBA00023152"/>
    </source>
</evidence>
<dbReference type="PANTHER" id="PTHR11406:SF23">
    <property type="entry name" value="PHOSPHOGLYCERATE KINASE 1, CHLOROPLASTIC-RELATED"/>
    <property type="match status" value="1"/>
</dbReference>
<dbReference type="GO" id="GO:0005524">
    <property type="term" value="F:ATP binding"/>
    <property type="evidence" value="ECO:0007669"/>
    <property type="project" value="UniProtKB-KW"/>
</dbReference>
<evidence type="ECO:0000256" key="17">
    <source>
        <dbReference type="RuleBase" id="RU000532"/>
    </source>
</evidence>
<dbReference type="Gene3D" id="3.40.50.1260">
    <property type="entry name" value="Phosphoglycerate kinase, N-terminal domain"/>
    <property type="match status" value="2"/>
</dbReference>
<dbReference type="InterPro" id="IPR036043">
    <property type="entry name" value="Phosphoglycerate_kinase_sf"/>
</dbReference>
<dbReference type="eggNOG" id="COG0126">
    <property type="taxonomic scope" value="Bacteria"/>
</dbReference>
<dbReference type="HAMAP" id="MF_00145">
    <property type="entry name" value="Phosphoglyc_kinase"/>
    <property type="match status" value="1"/>
</dbReference>
<sequence>MIHIKSVNIDKKKVLIRCDFNVPIKSSKIISDYRITSSIPTIEYALRKRSKVILMSHLGRPVEGRYEDRFSLRPISNFLSKILNFPVNLVQNYLQDEDIVYKNDEILMLENVRFNKGEKNNDPFLSQKYAKLCDVFVMDAFGVSHRKESSSYGIAEYSPISCAGILFSKEIDSLSKILEKPISPVVTIIGGSKISSKLAVIKELSKISDKIIFGGGIANTIISSSGLKVGRSLVEKKLIPESKMLLKNSKVFFPIDVKVSKKISRAEECFNKSVQSIEDDDYIVDLGEQTIKCISQIVKNSKMIIWSGPLGIFEIPNFSLGTKRLIEAISKSEAYSLAGGGDTVSAIEKFDSFDKISYVSTGGGAFLKYIETREIPIVSKFKG</sequence>
<dbReference type="UniPathway" id="UPA00109">
    <property type="reaction ID" value="UER00185"/>
</dbReference>
<feature type="binding site" evidence="14 16">
    <location>
        <begin position="340"/>
        <end position="343"/>
    </location>
    <ligand>
        <name>ATP</name>
        <dbReference type="ChEBI" id="CHEBI:30616"/>
    </ligand>
</feature>
<dbReference type="GO" id="GO:0006096">
    <property type="term" value="P:glycolytic process"/>
    <property type="evidence" value="ECO:0007669"/>
    <property type="project" value="UniProtKB-UniRule"/>
</dbReference>
<dbReference type="EC" id="2.7.2.3" evidence="6 14"/>
<dbReference type="PANTHER" id="PTHR11406">
    <property type="entry name" value="PHOSPHOGLYCERATE KINASE"/>
    <property type="match status" value="1"/>
</dbReference>
<dbReference type="AlphaFoldDB" id="D4G827"/>
<keyword evidence="11 14" id="KW-0418">Kinase</keyword>
<dbReference type="GO" id="GO:0043531">
    <property type="term" value="F:ADP binding"/>
    <property type="evidence" value="ECO:0007669"/>
    <property type="project" value="TreeGrafter"/>
</dbReference>
<dbReference type="InterPro" id="IPR001576">
    <property type="entry name" value="Phosphoglycerate_kinase"/>
</dbReference>
<feature type="binding site" evidence="15">
    <location>
        <position position="146"/>
    </location>
    <ligand>
        <name>(2R)-3-phosphoglycerate</name>
        <dbReference type="ChEBI" id="CHEBI:58272"/>
    </ligand>
</feature>
<organism evidence="18 19">
    <name type="scientific">Riesia pediculicola (strain USDA)</name>
    <dbReference type="NCBI Taxonomy" id="515618"/>
    <lineage>
        <taxon>Bacteria</taxon>
        <taxon>Pseudomonadati</taxon>
        <taxon>Pseudomonadota</taxon>
        <taxon>Gammaproteobacteria</taxon>
        <taxon>Enterobacterales</taxon>
        <taxon>Enterobacteriaceae</taxon>
        <taxon>Candidatus Riesia</taxon>
    </lineage>
</organism>
<feature type="binding site" evidence="14 15">
    <location>
        <begin position="57"/>
        <end position="60"/>
    </location>
    <ligand>
        <name>substrate</name>
    </ligand>
</feature>
<name>D4G827_RIEPU</name>
<dbReference type="Proteomes" id="UP000001700">
    <property type="component" value="Chromosome"/>
</dbReference>
<comment type="similarity">
    <text evidence="4 14 17">Belongs to the phosphoglycerate kinase family.</text>
</comment>
<evidence type="ECO:0000256" key="2">
    <source>
        <dbReference type="ARBA" id="ARBA00004496"/>
    </source>
</evidence>
<evidence type="ECO:0000256" key="16">
    <source>
        <dbReference type="PIRSR" id="PIRSR000724-2"/>
    </source>
</evidence>
<comment type="subunit">
    <text evidence="5 14">Monomer.</text>
</comment>
<proteinExistence type="inferred from homology"/>
<keyword evidence="8 14" id="KW-0963">Cytoplasm</keyword>
<accession>D4G827</accession>
<feature type="binding site" evidence="14">
    <location>
        <position position="146"/>
    </location>
    <ligand>
        <name>substrate</name>
    </ligand>
</feature>
<evidence type="ECO:0000256" key="3">
    <source>
        <dbReference type="ARBA" id="ARBA00004838"/>
    </source>
</evidence>
<evidence type="ECO:0000256" key="15">
    <source>
        <dbReference type="PIRSR" id="PIRSR000724-1"/>
    </source>
</evidence>
<evidence type="ECO:0000256" key="4">
    <source>
        <dbReference type="ARBA" id="ARBA00008982"/>
    </source>
</evidence>
<dbReference type="PIRSF" id="PIRSF000724">
    <property type="entry name" value="Pgk"/>
    <property type="match status" value="1"/>
</dbReference>
<evidence type="ECO:0000256" key="11">
    <source>
        <dbReference type="ARBA" id="ARBA00022777"/>
    </source>
</evidence>
<dbReference type="RefSeq" id="WP_013087650.1">
    <property type="nucleotide sequence ID" value="NC_014109.1"/>
</dbReference>
<evidence type="ECO:0000256" key="12">
    <source>
        <dbReference type="ARBA" id="ARBA00022840"/>
    </source>
</evidence>
<evidence type="ECO:0000256" key="7">
    <source>
        <dbReference type="ARBA" id="ARBA00016471"/>
    </source>
</evidence>
<feature type="binding site" evidence="14">
    <location>
        <position position="34"/>
    </location>
    <ligand>
        <name>substrate</name>
    </ligand>
</feature>
<dbReference type="SUPFAM" id="SSF53748">
    <property type="entry name" value="Phosphoglycerate kinase"/>
    <property type="match status" value="1"/>
</dbReference>
<dbReference type="GO" id="GO:0005829">
    <property type="term" value="C:cytosol"/>
    <property type="evidence" value="ECO:0007669"/>
    <property type="project" value="TreeGrafter"/>
</dbReference>
<keyword evidence="13 14" id="KW-0324">Glycolysis</keyword>
<keyword evidence="12 14" id="KW-0067">ATP-binding</keyword>
<gene>
    <name evidence="14 18" type="primary">pgk</name>
    <name evidence="18" type="ordered locus">RIEPE_0220</name>
</gene>